<organism evidence="2">
    <name type="scientific">Strongyloides stercoralis</name>
    <name type="common">Threadworm</name>
    <dbReference type="NCBI Taxonomy" id="6248"/>
    <lineage>
        <taxon>Eukaryota</taxon>
        <taxon>Metazoa</taxon>
        <taxon>Ecdysozoa</taxon>
        <taxon>Nematoda</taxon>
        <taxon>Chromadorea</taxon>
        <taxon>Rhabditida</taxon>
        <taxon>Tylenchina</taxon>
        <taxon>Panagrolaimomorpha</taxon>
        <taxon>Strongyloidoidea</taxon>
        <taxon>Strongyloididae</taxon>
        <taxon>Strongyloides</taxon>
    </lineage>
</organism>
<reference evidence="2" key="1">
    <citation type="submission" date="2015-08" db="UniProtKB">
        <authorList>
            <consortium name="WormBaseParasite"/>
        </authorList>
    </citation>
    <scope>IDENTIFICATION</scope>
</reference>
<evidence type="ECO:0000256" key="1">
    <source>
        <dbReference type="SAM" id="SignalP"/>
    </source>
</evidence>
<evidence type="ECO:0000313" key="2">
    <source>
        <dbReference type="WBParaSite" id="SSTP_0000349700.1"/>
    </source>
</evidence>
<protein>
    <submittedName>
        <fullName evidence="2">Plasmodium yoelii subtelomeric region (PYST-C1)</fullName>
    </submittedName>
</protein>
<sequence length="93" mass="10962">MVLFLKTIFCFILLVPIMSLDCINDPLTYIMNSDNYSNNKVVKSFNEIKNMEKNKFGYNKNNKMNFRASPICFFSSLPCFDMTRGYYIIKEVQ</sequence>
<dbReference type="AlphaFoldDB" id="A0A0K0E1X8"/>
<feature type="signal peptide" evidence="1">
    <location>
        <begin position="1"/>
        <end position="19"/>
    </location>
</feature>
<dbReference type="WBParaSite" id="SSTP_0000349700.1">
    <property type="protein sequence ID" value="SSTP_0000349700.1"/>
    <property type="gene ID" value="SSTP_0000349700"/>
</dbReference>
<feature type="chain" id="PRO_5005327557" evidence="1">
    <location>
        <begin position="20"/>
        <end position="93"/>
    </location>
</feature>
<proteinExistence type="predicted"/>
<keyword evidence="1" id="KW-0732">Signal</keyword>
<accession>A0A0K0E1X8</accession>
<name>A0A0K0E1X8_STRER</name>